<dbReference type="GO" id="GO:0051879">
    <property type="term" value="F:Hsp90 protein binding"/>
    <property type="evidence" value="ECO:0007669"/>
    <property type="project" value="TreeGrafter"/>
</dbReference>
<gene>
    <name evidence="4" type="ORF">THAOC_37665</name>
</gene>
<feature type="region of interest" description="Disordered" evidence="3">
    <location>
        <begin position="131"/>
        <end position="215"/>
    </location>
</feature>
<dbReference type="SUPFAM" id="SSF48452">
    <property type="entry name" value="TPR-like"/>
    <property type="match status" value="1"/>
</dbReference>
<dbReference type="InterPro" id="IPR011990">
    <property type="entry name" value="TPR-like_helical_dom_sf"/>
</dbReference>
<evidence type="ECO:0000256" key="3">
    <source>
        <dbReference type="SAM" id="MobiDB-lite"/>
    </source>
</evidence>
<feature type="compositionally biased region" description="Polar residues" evidence="3">
    <location>
        <begin position="302"/>
        <end position="313"/>
    </location>
</feature>
<keyword evidence="5" id="KW-1185">Reference proteome</keyword>
<dbReference type="PANTHER" id="PTHR22904">
    <property type="entry name" value="TPR REPEAT CONTAINING PROTEIN"/>
    <property type="match status" value="1"/>
</dbReference>
<feature type="compositionally biased region" description="Low complexity" evidence="3">
    <location>
        <begin position="184"/>
        <end position="200"/>
    </location>
</feature>
<proteinExistence type="predicted"/>
<dbReference type="Proteomes" id="UP000266841">
    <property type="component" value="Unassembled WGS sequence"/>
</dbReference>
<dbReference type="EMBL" id="AGNL01050551">
    <property type="protein sequence ID" value="EJK43851.1"/>
    <property type="molecule type" value="Genomic_DNA"/>
</dbReference>
<keyword evidence="2" id="KW-0802">TPR repeat</keyword>
<dbReference type="eggNOG" id="KOG0548">
    <property type="taxonomic scope" value="Eukaryota"/>
</dbReference>
<accession>K0R5K7</accession>
<feature type="compositionally biased region" description="Polar residues" evidence="3">
    <location>
        <begin position="146"/>
        <end position="168"/>
    </location>
</feature>
<evidence type="ECO:0000313" key="4">
    <source>
        <dbReference type="EMBL" id="EJK43851.1"/>
    </source>
</evidence>
<keyword evidence="1" id="KW-0677">Repeat</keyword>
<name>K0R5K7_THAOC</name>
<evidence type="ECO:0000313" key="5">
    <source>
        <dbReference type="Proteomes" id="UP000266841"/>
    </source>
</evidence>
<sequence length="313" mass="34504">MSITDWRDIKDEGREAFGRADYNEALRCYLASIDQLTSQSDERNIDEHQVLLSNVVACRLKLGGKVQVEKAVEDAEKCISLNDRWPKAHVRLASAYIALGGHSNDACRALQRALSLDRNNVVAREMLVKEMQQRNSRESGGVGECSNANNAEPNSERPQPGDPQSSSQHDNHPTAEAPAEHLFPGASAPPEGTPGEPTSTDGINLDDIEPPSPSMSITERINYHLAQFSEWFHSLEEDKRTLLKVVGVFLLLYVALGGRFGLEYALGGDKVGRGNYARGNAYDRYASGSHSQHYNDDHTRYPGNSGTRVQSLQ</sequence>
<evidence type="ECO:0000256" key="1">
    <source>
        <dbReference type="ARBA" id="ARBA00022737"/>
    </source>
</evidence>
<dbReference type="OrthoDB" id="2423701at2759"/>
<dbReference type="OMA" id="EYECPAS"/>
<evidence type="ECO:0000256" key="2">
    <source>
        <dbReference type="ARBA" id="ARBA00022803"/>
    </source>
</evidence>
<organism evidence="4 5">
    <name type="scientific">Thalassiosira oceanica</name>
    <name type="common">Marine diatom</name>
    <dbReference type="NCBI Taxonomy" id="159749"/>
    <lineage>
        <taxon>Eukaryota</taxon>
        <taxon>Sar</taxon>
        <taxon>Stramenopiles</taxon>
        <taxon>Ochrophyta</taxon>
        <taxon>Bacillariophyta</taxon>
        <taxon>Coscinodiscophyceae</taxon>
        <taxon>Thalassiosirophycidae</taxon>
        <taxon>Thalassiosirales</taxon>
        <taxon>Thalassiosiraceae</taxon>
        <taxon>Thalassiosira</taxon>
    </lineage>
</organism>
<dbReference type="Gene3D" id="1.25.40.10">
    <property type="entry name" value="Tetratricopeptide repeat domain"/>
    <property type="match status" value="1"/>
</dbReference>
<comment type="caution">
    <text evidence="4">The sequence shown here is derived from an EMBL/GenBank/DDBJ whole genome shotgun (WGS) entry which is preliminary data.</text>
</comment>
<reference evidence="4 5" key="1">
    <citation type="journal article" date="2012" name="Genome Biol.">
        <title>Genome and low-iron response of an oceanic diatom adapted to chronic iron limitation.</title>
        <authorList>
            <person name="Lommer M."/>
            <person name="Specht M."/>
            <person name="Roy A.S."/>
            <person name="Kraemer L."/>
            <person name="Andreson R."/>
            <person name="Gutowska M.A."/>
            <person name="Wolf J."/>
            <person name="Bergner S.V."/>
            <person name="Schilhabel M.B."/>
            <person name="Klostermeier U.C."/>
            <person name="Beiko R.G."/>
            <person name="Rosenstiel P."/>
            <person name="Hippler M."/>
            <person name="Laroche J."/>
        </authorList>
    </citation>
    <scope>NUCLEOTIDE SEQUENCE [LARGE SCALE GENOMIC DNA]</scope>
    <source>
        <strain evidence="4 5">CCMP1005</strain>
    </source>
</reference>
<dbReference type="PANTHER" id="PTHR22904:SF523">
    <property type="entry name" value="STRESS-INDUCED-PHOSPHOPROTEIN 1"/>
    <property type="match status" value="1"/>
</dbReference>
<feature type="region of interest" description="Disordered" evidence="3">
    <location>
        <begin position="287"/>
        <end position="313"/>
    </location>
</feature>
<protein>
    <submittedName>
        <fullName evidence="4">Uncharacterized protein</fullName>
    </submittedName>
</protein>
<dbReference type="AlphaFoldDB" id="K0R5K7"/>